<dbReference type="InterPro" id="IPR036890">
    <property type="entry name" value="HATPase_C_sf"/>
</dbReference>
<evidence type="ECO:0000256" key="1">
    <source>
        <dbReference type="ARBA" id="ARBA00022527"/>
    </source>
</evidence>
<dbReference type="RefSeq" id="WP_381799086.1">
    <property type="nucleotide sequence ID" value="NZ_JBHYTS010000002.1"/>
</dbReference>
<dbReference type="SUPFAM" id="SSF55874">
    <property type="entry name" value="ATPase domain of HSP90 chaperone/DNA topoisomerase II/histidine kinase"/>
    <property type="match status" value="1"/>
</dbReference>
<dbReference type="Pfam" id="PF13581">
    <property type="entry name" value="HATPase_c_2"/>
    <property type="match status" value="1"/>
</dbReference>
<accession>A0ABW6GYG1</accession>
<dbReference type="GO" id="GO:0005524">
    <property type="term" value="F:ATP binding"/>
    <property type="evidence" value="ECO:0007669"/>
    <property type="project" value="UniProtKB-KW"/>
</dbReference>
<proteinExistence type="predicted"/>
<evidence type="ECO:0000313" key="3">
    <source>
        <dbReference type="EMBL" id="MFE1749343.1"/>
    </source>
</evidence>
<evidence type="ECO:0000259" key="2">
    <source>
        <dbReference type="Pfam" id="PF13581"/>
    </source>
</evidence>
<dbReference type="Proteomes" id="UP001599756">
    <property type="component" value="Unassembled WGS sequence"/>
</dbReference>
<keyword evidence="1" id="KW-0418">Kinase</keyword>
<dbReference type="PANTHER" id="PTHR35526">
    <property type="entry name" value="ANTI-SIGMA-F FACTOR RSBW-RELATED"/>
    <property type="match status" value="1"/>
</dbReference>
<comment type="caution">
    <text evidence="3">The sequence shown here is derived from an EMBL/GenBank/DDBJ whole genome shotgun (WGS) entry which is preliminary data.</text>
</comment>
<keyword evidence="1" id="KW-0808">Transferase</keyword>
<keyword evidence="3" id="KW-0547">Nucleotide-binding</keyword>
<dbReference type="Gene3D" id="3.30.565.10">
    <property type="entry name" value="Histidine kinase-like ATPase, C-terminal domain"/>
    <property type="match status" value="1"/>
</dbReference>
<keyword evidence="1" id="KW-0723">Serine/threonine-protein kinase</keyword>
<evidence type="ECO:0000313" key="4">
    <source>
        <dbReference type="Proteomes" id="UP001599756"/>
    </source>
</evidence>
<organism evidence="3 4">
    <name type="scientific">Streptomyces anandii</name>
    <dbReference type="NCBI Taxonomy" id="285454"/>
    <lineage>
        <taxon>Bacteria</taxon>
        <taxon>Bacillati</taxon>
        <taxon>Actinomycetota</taxon>
        <taxon>Actinomycetes</taxon>
        <taxon>Kitasatosporales</taxon>
        <taxon>Streptomycetaceae</taxon>
        <taxon>Streptomyces</taxon>
    </lineage>
</organism>
<dbReference type="InterPro" id="IPR050267">
    <property type="entry name" value="Anti-sigma-factor_SerPK"/>
</dbReference>
<keyword evidence="4" id="KW-1185">Reference proteome</keyword>
<dbReference type="EMBL" id="JBHYTS010000002">
    <property type="protein sequence ID" value="MFE1749343.1"/>
    <property type="molecule type" value="Genomic_DNA"/>
</dbReference>
<protein>
    <submittedName>
        <fullName evidence="3">ATP-binding protein</fullName>
    </submittedName>
</protein>
<keyword evidence="3" id="KW-0067">ATP-binding</keyword>
<dbReference type="CDD" id="cd16936">
    <property type="entry name" value="HATPase_RsbW-like"/>
    <property type="match status" value="1"/>
</dbReference>
<feature type="domain" description="Histidine kinase/HSP90-like ATPase" evidence="2">
    <location>
        <begin position="49"/>
        <end position="170"/>
    </location>
</feature>
<reference evidence="3 4" key="1">
    <citation type="submission" date="2024-09" db="EMBL/GenBank/DDBJ databases">
        <title>The Natural Products Discovery Center: Release of the First 8490 Sequenced Strains for Exploring Actinobacteria Biosynthetic Diversity.</title>
        <authorList>
            <person name="Kalkreuter E."/>
            <person name="Kautsar S.A."/>
            <person name="Yang D."/>
            <person name="Bader C.D."/>
            <person name="Teijaro C.N."/>
            <person name="Fluegel L."/>
            <person name="Davis C.M."/>
            <person name="Simpson J.R."/>
            <person name="Lauterbach L."/>
            <person name="Steele A.D."/>
            <person name="Gui C."/>
            <person name="Meng S."/>
            <person name="Li G."/>
            <person name="Viehrig K."/>
            <person name="Ye F."/>
            <person name="Su P."/>
            <person name="Kiefer A.F."/>
            <person name="Nichols A."/>
            <person name="Cepeda A.J."/>
            <person name="Yan W."/>
            <person name="Fan B."/>
            <person name="Jiang Y."/>
            <person name="Adhikari A."/>
            <person name="Zheng C.-J."/>
            <person name="Schuster L."/>
            <person name="Cowan T.M."/>
            <person name="Smanski M.J."/>
            <person name="Chevrette M.G."/>
            <person name="De Carvalho L.P.S."/>
            <person name="Shen B."/>
        </authorList>
    </citation>
    <scope>NUCLEOTIDE SEQUENCE [LARGE SCALE GENOMIC DNA]</scope>
    <source>
        <strain evidence="3 4">NPDC059500</strain>
    </source>
</reference>
<name>A0ABW6GYG1_9ACTN</name>
<sequence length="181" mass="19904">MDEDEYAFCHLAEGLCRALDHNCPPSRECGQRPACLPGEAAGAILLRLPCAPRSVPPSRRHTRETLAAWRVNTSVTETLVLVVSELVTNAVRYSAWTRMPQAAAARRFFELSLYALADRIRVEVRDRERKLPVPTAVTEYAEGGRGLEIVQCCTSRWGAYHTCAGGKVVWCDVSLDTTGGG</sequence>
<dbReference type="PANTHER" id="PTHR35526:SF3">
    <property type="entry name" value="ANTI-SIGMA-F FACTOR RSBW"/>
    <property type="match status" value="1"/>
</dbReference>
<gene>
    <name evidence="3" type="ORF">ACFW88_02105</name>
</gene>
<dbReference type="InterPro" id="IPR003594">
    <property type="entry name" value="HATPase_dom"/>
</dbReference>